<name>A0ABN3NZ34_9ACTN</name>
<proteinExistence type="predicted"/>
<dbReference type="RefSeq" id="WP_094051649.1">
    <property type="nucleotide sequence ID" value="NZ_BAAATM010000018.1"/>
</dbReference>
<evidence type="ECO:0000313" key="2">
    <source>
        <dbReference type="EMBL" id="GAA2550371.1"/>
    </source>
</evidence>
<protein>
    <recommendedName>
        <fullName evidence="1">Carrier domain-containing protein</fullName>
    </recommendedName>
</protein>
<dbReference type="Proteomes" id="UP001501095">
    <property type="component" value="Unassembled WGS sequence"/>
</dbReference>
<dbReference type="Gene3D" id="1.10.1200.10">
    <property type="entry name" value="ACP-like"/>
    <property type="match status" value="1"/>
</dbReference>
<evidence type="ECO:0000259" key="1">
    <source>
        <dbReference type="PROSITE" id="PS50075"/>
    </source>
</evidence>
<comment type="caution">
    <text evidence="2">The sequence shown here is derived from an EMBL/GenBank/DDBJ whole genome shotgun (WGS) entry which is preliminary data.</text>
</comment>
<dbReference type="InterPro" id="IPR036736">
    <property type="entry name" value="ACP-like_sf"/>
</dbReference>
<dbReference type="InterPro" id="IPR009081">
    <property type="entry name" value="PP-bd_ACP"/>
</dbReference>
<dbReference type="Pfam" id="PF00550">
    <property type="entry name" value="PP-binding"/>
    <property type="match status" value="1"/>
</dbReference>
<accession>A0ABN3NZ34</accession>
<sequence length="88" mass="9527">METPDVRAVVTGITAEVLGVDPAALHSTNALTDLPTFSSFRIVEIVERVEEELDTEVEASELTPDNLSRLDTLTALFERTLRTSGVPG</sequence>
<dbReference type="EMBL" id="BAAATM010000018">
    <property type="protein sequence ID" value="GAA2550371.1"/>
    <property type="molecule type" value="Genomic_DNA"/>
</dbReference>
<organism evidence="2 3">
    <name type="scientific">Streptomyces levis</name>
    <dbReference type="NCBI Taxonomy" id="285566"/>
    <lineage>
        <taxon>Bacteria</taxon>
        <taxon>Bacillati</taxon>
        <taxon>Actinomycetota</taxon>
        <taxon>Actinomycetes</taxon>
        <taxon>Kitasatosporales</taxon>
        <taxon>Streptomycetaceae</taxon>
        <taxon>Streptomyces</taxon>
    </lineage>
</organism>
<dbReference type="PROSITE" id="PS50075">
    <property type="entry name" value="CARRIER"/>
    <property type="match status" value="1"/>
</dbReference>
<evidence type="ECO:0000313" key="3">
    <source>
        <dbReference type="Proteomes" id="UP001501095"/>
    </source>
</evidence>
<feature type="domain" description="Carrier" evidence="1">
    <location>
        <begin position="4"/>
        <end position="84"/>
    </location>
</feature>
<dbReference type="SUPFAM" id="SSF47336">
    <property type="entry name" value="ACP-like"/>
    <property type="match status" value="1"/>
</dbReference>
<reference evidence="2 3" key="1">
    <citation type="journal article" date="2019" name="Int. J. Syst. Evol. Microbiol.">
        <title>The Global Catalogue of Microorganisms (GCM) 10K type strain sequencing project: providing services to taxonomists for standard genome sequencing and annotation.</title>
        <authorList>
            <consortium name="The Broad Institute Genomics Platform"/>
            <consortium name="The Broad Institute Genome Sequencing Center for Infectious Disease"/>
            <person name="Wu L."/>
            <person name="Ma J."/>
        </authorList>
    </citation>
    <scope>NUCLEOTIDE SEQUENCE [LARGE SCALE GENOMIC DNA]</scope>
    <source>
        <strain evidence="2 3">JCM 6924</strain>
    </source>
</reference>
<keyword evidence="3" id="KW-1185">Reference proteome</keyword>
<gene>
    <name evidence="2" type="ORF">GCM10010423_58320</name>
</gene>